<reference evidence="1" key="1">
    <citation type="submission" date="2025-05" db="UniProtKB">
        <authorList>
            <consortium name="RefSeq"/>
        </authorList>
    </citation>
    <scope>NUCLEOTIDE SEQUENCE [LARGE SCALE GENOMIC DNA]</scope>
</reference>
<dbReference type="RefSeq" id="XP_070850506.1">
    <property type="nucleotide sequence ID" value="XM_070994405.1"/>
</dbReference>
<dbReference type="Pfam" id="PF00612">
    <property type="entry name" value="IQ"/>
    <property type="match status" value="3"/>
</dbReference>
<proteinExistence type="predicted"/>
<name>A0ABM4TKK8_DROSZ</name>
<sequence length="378" mass="44279">MPKPTRSVSFLFPTKSSNLSVILEDEDFEDLEEGDGHKSSVSLIANLTRNCFNRAQSLILDYKQFKAARTIQRYSRGWMVRNRRRKIEESAIVVQKWWRRFQAQRNFLFVVEKLLQEAMLAHYHRSATLVQTLYRGWWSRKHIFDLTVLKSLQNTLAKDLIHTLVKDLHSSKNSQLLPGVYTIRDSRICLKTLEQLMATFGYRYYNAQACYIMNKTLSTVAQARKTFKSAELLTDIPYAGFNDRGFCVNKQLSNTSLNRRDTDHFELIRTFLAGYRRMDMSITAKIEQKAINIAEELRLRKIQERDNKKKSFVKRIFLDMRNWHHPDGEPFLPSHIFKKSDMVAILDNAKEALEFEFGQLEPCVCPTSEDLDYLANPQ</sequence>
<evidence type="ECO:0000313" key="2">
    <source>
        <dbReference type="RefSeq" id="XP_070850506.1"/>
    </source>
</evidence>
<dbReference type="Proteomes" id="UP001652628">
    <property type="component" value="Chromosome 2L"/>
</dbReference>
<evidence type="ECO:0000313" key="1">
    <source>
        <dbReference type="Proteomes" id="UP001652628"/>
    </source>
</evidence>
<organism evidence="1 2">
    <name type="scientific">Drosophila suzukii</name>
    <name type="common">Spotted-wing drosophila fruit fly</name>
    <dbReference type="NCBI Taxonomy" id="28584"/>
    <lineage>
        <taxon>Eukaryota</taxon>
        <taxon>Metazoa</taxon>
        <taxon>Ecdysozoa</taxon>
        <taxon>Arthropoda</taxon>
        <taxon>Hexapoda</taxon>
        <taxon>Insecta</taxon>
        <taxon>Pterygota</taxon>
        <taxon>Neoptera</taxon>
        <taxon>Endopterygota</taxon>
        <taxon>Diptera</taxon>
        <taxon>Brachycera</taxon>
        <taxon>Muscomorpha</taxon>
        <taxon>Ephydroidea</taxon>
        <taxon>Drosophilidae</taxon>
        <taxon>Drosophila</taxon>
        <taxon>Sophophora</taxon>
    </lineage>
</organism>
<reference evidence="2" key="2">
    <citation type="submission" date="2025-08" db="UniProtKB">
        <authorList>
            <consortium name="RefSeq"/>
        </authorList>
    </citation>
    <scope>IDENTIFICATION</scope>
</reference>
<dbReference type="InterPro" id="IPR000048">
    <property type="entry name" value="IQ_motif_EF-hand-BS"/>
</dbReference>
<dbReference type="Gene3D" id="1.20.5.190">
    <property type="match status" value="1"/>
</dbReference>
<accession>A0ABM4TKK8</accession>
<dbReference type="InterPro" id="IPR027417">
    <property type="entry name" value="P-loop_NTPase"/>
</dbReference>
<dbReference type="PROSITE" id="PS50096">
    <property type="entry name" value="IQ"/>
    <property type="match status" value="2"/>
</dbReference>
<keyword evidence="1" id="KW-1185">Reference proteome</keyword>
<dbReference type="SMART" id="SM00015">
    <property type="entry name" value="IQ"/>
    <property type="match status" value="3"/>
</dbReference>
<dbReference type="GeneID" id="108020877"/>
<dbReference type="SUPFAM" id="SSF52540">
    <property type="entry name" value="P-loop containing nucleoside triphosphate hydrolases"/>
    <property type="match status" value="1"/>
</dbReference>
<gene>
    <name evidence="2" type="primary">LOC108020877</name>
</gene>
<protein>
    <submittedName>
        <fullName evidence="2">Uncharacterized protein isoform X1</fullName>
    </submittedName>
</protein>